<proteinExistence type="predicted"/>
<dbReference type="RefSeq" id="WP_278004632.1">
    <property type="nucleotide sequence ID" value="NZ_JARSBN010000002.1"/>
</dbReference>
<keyword evidence="3" id="KW-1185">Reference proteome</keyword>
<evidence type="ECO:0000256" key="1">
    <source>
        <dbReference type="SAM" id="Phobius"/>
    </source>
</evidence>
<organism evidence="2 3">
    <name type="scientific">Winogradskyella marincola</name>
    <dbReference type="NCBI Taxonomy" id="3037795"/>
    <lineage>
        <taxon>Bacteria</taxon>
        <taxon>Pseudomonadati</taxon>
        <taxon>Bacteroidota</taxon>
        <taxon>Flavobacteriia</taxon>
        <taxon>Flavobacteriales</taxon>
        <taxon>Flavobacteriaceae</taxon>
        <taxon>Winogradskyella</taxon>
    </lineage>
</organism>
<keyword evidence="1" id="KW-1133">Transmembrane helix</keyword>
<dbReference type="InterPro" id="IPR046166">
    <property type="entry name" value="DUF6168"/>
</dbReference>
<evidence type="ECO:0000313" key="2">
    <source>
        <dbReference type="EMBL" id="MDG4715169.1"/>
    </source>
</evidence>
<dbReference type="EMBL" id="JARSBN010000002">
    <property type="protein sequence ID" value="MDG4715169.1"/>
    <property type="molecule type" value="Genomic_DNA"/>
</dbReference>
<protein>
    <submittedName>
        <fullName evidence="2">DUF6168 family protein</fullName>
    </submittedName>
</protein>
<feature type="transmembrane region" description="Helical" evidence="1">
    <location>
        <begin position="106"/>
        <end position="125"/>
    </location>
</feature>
<dbReference type="Proteomes" id="UP001529085">
    <property type="component" value="Unassembled WGS sequence"/>
</dbReference>
<feature type="transmembrane region" description="Helical" evidence="1">
    <location>
        <begin position="39"/>
        <end position="60"/>
    </location>
</feature>
<gene>
    <name evidence="2" type="ORF">P7122_04750</name>
</gene>
<name>A0ABT6FZZ4_9FLAO</name>
<comment type="caution">
    <text evidence="2">The sequence shown here is derived from an EMBL/GenBank/DDBJ whole genome shotgun (WGS) entry which is preliminary data.</text>
</comment>
<keyword evidence="1" id="KW-0812">Transmembrane</keyword>
<evidence type="ECO:0000313" key="3">
    <source>
        <dbReference type="Proteomes" id="UP001529085"/>
    </source>
</evidence>
<feature type="transmembrane region" description="Helical" evidence="1">
    <location>
        <begin position="72"/>
        <end position="94"/>
    </location>
</feature>
<dbReference type="Pfam" id="PF19665">
    <property type="entry name" value="DUF6168"/>
    <property type="match status" value="1"/>
</dbReference>
<reference evidence="2 3" key="1">
    <citation type="submission" date="2023-03" db="EMBL/GenBank/DDBJ databases">
        <title>Strain YYF002 represents a novel species in the genus Winogradskyella isolated from seawater.</title>
        <authorList>
            <person name="Fu Z.-Y."/>
        </authorList>
    </citation>
    <scope>NUCLEOTIDE SEQUENCE [LARGE SCALE GENOMIC DNA]</scope>
    <source>
        <strain evidence="2 3">YYF002</strain>
    </source>
</reference>
<keyword evidence="1" id="KW-0472">Membrane</keyword>
<sequence length="130" mass="14949">MMLKNSITYVIAFALLGFLGFTTHNFYTEEYQINLPFSLLKVYVFFAVFSLIICLLLNILSTVKKMENQIGLYYLASIFLKLPIFGATFYNSIFKITLNTNQRLSLVIPMMVFLAVEVFFIAKILSKKSV</sequence>
<accession>A0ABT6FZZ4</accession>
<feature type="transmembrane region" description="Helical" evidence="1">
    <location>
        <begin position="7"/>
        <end position="27"/>
    </location>
</feature>